<dbReference type="SUPFAM" id="SSF50447">
    <property type="entry name" value="Translation proteins"/>
    <property type="match status" value="1"/>
</dbReference>
<dbReference type="GO" id="GO:0000049">
    <property type="term" value="F:tRNA binding"/>
    <property type="evidence" value="ECO:0007669"/>
    <property type="project" value="UniProtKB-KW"/>
</dbReference>
<comment type="similarity">
    <text evidence="1">Belongs to the class-II aminoacyl-tRNA synthetase family. Alax-L subfamily.</text>
</comment>
<accession>A0A5J4YRJ0</accession>
<comment type="cofactor">
    <cofactor evidence="12">
        <name>Zn(2+)</name>
        <dbReference type="ChEBI" id="CHEBI:29105"/>
    </cofactor>
    <text evidence="12">Binds 1 zinc ion per subunit.</text>
</comment>
<feature type="domain" description="Alanyl-transfer RNA synthetases family profile" evidence="13">
    <location>
        <begin position="20"/>
        <end position="812"/>
    </location>
</feature>
<dbReference type="GO" id="GO:0004813">
    <property type="term" value="F:alanine-tRNA ligase activity"/>
    <property type="evidence" value="ECO:0007669"/>
    <property type="project" value="UniProtKB-UniRule"/>
</dbReference>
<dbReference type="SUPFAM" id="SSF55186">
    <property type="entry name" value="ThrRS/AlaRS common domain"/>
    <property type="match status" value="1"/>
</dbReference>
<keyword evidence="4 12" id="KW-0479">Metal-binding</keyword>
<dbReference type="OMA" id="NKKDNFW"/>
<dbReference type="SUPFAM" id="SSF101353">
    <property type="entry name" value="Putative anticodon-binding domain of alanyl-tRNA synthetase (AlaRS)"/>
    <property type="match status" value="1"/>
</dbReference>
<dbReference type="InterPro" id="IPR018163">
    <property type="entry name" value="Thr/Ala-tRNA-synth_IIc_edit"/>
</dbReference>
<dbReference type="Gene3D" id="2.40.30.130">
    <property type="match status" value="1"/>
</dbReference>
<keyword evidence="7 12" id="KW-0067">ATP-binding</keyword>
<keyword evidence="6 12" id="KW-0862">Zinc</keyword>
<comment type="domain">
    <text evidence="12">Consists of three domains; the N-terminal catalytic domain, the editing domain and the C-terminal C-Ala domain. The editing domain removes incorrectly charged amino acids, while the C-Ala domain, along with tRNA(Ala), serves as a bridge to cooperatively bring together the editing and aminoacylation centers thus stimulating deacylation of misacylated tRNAs.</text>
</comment>
<dbReference type="InterPro" id="IPR018162">
    <property type="entry name" value="Ala-tRNA-ligase_IIc_anticod-bd"/>
</dbReference>
<dbReference type="NCBIfam" id="TIGR00344">
    <property type="entry name" value="alaS"/>
    <property type="match status" value="1"/>
</dbReference>
<evidence type="ECO:0000256" key="1">
    <source>
        <dbReference type="ARBA" id="ARBA00008429"/>
    </source>
</evidence>
<dbReference type="InterPro" id="IPR003156">
    <property type="entry name" value="DHHA1_dom"/>
</dbReference>
<dbReference type="Gene3D" id="3.30.980.10">
    <property type="entry name" value="Threonyl-trna Synthetase, Chain A, domain 2"/>
    <property type="match status" value="1"/>
</dbReference>
<dbReference type="InterPro" id="IPR009000">
    <property type="entry name" value="Transl_B-barrel_sf"/>
</dbReference>
<evidence type="ECO:0000256" key="11">
    <source>
        <dbReference type="ARBA" id="ARBA00048300"/>
    </source>
</evidence>
<evidence type="ECO:0000256" key="6">
    <source>
        <dbReference type="ARBA" id="ARBA00022833"/>
    </source>
</evidence>
<evidence type="ECO:0000256" key="9">
    <source>
        <dbReference type="ARBA" id="ARBA00022917"/>
    </source>
</evidence>
<dbReference type="InterPro" id="IPR002318">
    <property type="entry name" value="Ala-tRNA-lgiase_IIc"/>
</dbReference>
<feature type="binding site" evidence="12">
    <location>
        <position position="769"/>
    </location>
    <ligand>
        <name>Zn(2+)</name>
        <dbReference type="ChEBI" id="CHEBI:29105"/>
    </ligand>
</feature>
<keyword evidence="10 12" id="KW-0030">Aminoacyl-tRNA synthetase</keyword>
<dbReference type="GO" id="GO:0070143">
    <property type="term" value="P:mitochondrial alanyl-tRNA aminoacylation"/>
    <property type="evidence" value="ECO:0007669"/>
    <property type="project" value="UniProtKB-UniRule"/>
</dbReference>
<dbReference type="InterPro" id="IPR045864">
    <property type="entry name" value="aa-tRNA-synth_II/BPL/LPL"/>
</dbReference>
<organism evidence="14 15">
    <name type="scientific">Porphyridium purpureum</name>
    <name type="common">Red alga</name>
    <name type="synonym">Porphyridium cruentum</name>
    <dbReference type="NCBI Taxonomy" id="35688"/>
    <lineage>
        <taxon>Eukaryota</taxon>
        <taxon>Rhodophyta</taxon>
        <taxon>Bangiophyceae</taxon>
        <taxon>Porphyridiales</taxon>
        <taxon>Porphyridiaceae</taxon>
        <taxon>Porphyridium</taxon>
    </lineage>
</organism>
<dbReference type="Pfam" id="PF07973">
    <property type="entry name" value="tRNA_SAD"/>
    <property type="match status" value="1"/>
</dbReference>
<dbReference type="FunFam" id="3.30.980.10:FF:000004">
    <property type="entry name" value="Alanine--tRNA ligase, cytoplasmic"/>
    <property type="match status" value="1"/>
</dbReference>
<dbReference type="OrthoDB" id="2423964at2759"/>
<evidence type="ECO:0000256" key="12">
    <source>
        <dbReference type="HAMAP-Rule" id="MF_03133"/>
    </source>
</evidence>
<dbReference type="CDD" id="cd00673">
    <property type="entry name" value="AlaRS_core"/>
    <property type="match status" value="1"/>
</dbReference>
<evidence type="ECO:0000256" key="7">
    <source>
        <dbReference type="ARBA" id="ARBA00022840"/>
    </source>
</evidence>
<dbReference type="PANTHER" id="PTHR11777">
    <property type="entry name" value="ALANYL-TRNA SYNTHETASE"/>
    <property type="match status" value="1"/>
</dbReference>
<keyword evidence="9 12" id="KW-0648">Protein biosynthesis</keyword>
<dbReference type="AlphaFoldDB" id="A0A5J4YRJ0"/>
<keyword evidence="15" id="KW-1185">Reference proteome</keyword>
<sequence length="1022" mass="110925">MDGIGVGDAEMSGLGRAAGWPSRIVRQTFIDFFVRSHDHVMVPSSSVVPHEDPTLLFANAGMNQFKAIFLGQVDPNAPMARLKRAVNSQKCIRAGGKHNDLDDVGKDTYHHTFFEMLGNWSFGDYFKTEAIDMAFKLLVSVYGLDPARLYATYFGGNEGVPADDEARNLWLKYLPAERVLPFDAKDNFWEMGDTGPCGPCTELHYDRIGGGRDAAAMVNADDPNVIEIWNLVFIQFNREPDGSLRALPNKHVDTGMGFERITSILQNKLSNYDTDVFTPIFDAIQKVTGAPAYTGKLGVREPDALRDMAYRVVADHIRTLSFAIADGAVPSNEGRGYVLRRILRRAVRYGNQFLDFKPGYFSSLVPSLCSHMGEFFPELRTKQQLIYDIIHDEEMTFTRTLSRGLERFSKFAALAEEQHTSMISGKDAFFLYDTMGFPLDLTQLMAEERGMSVDVEGYNVAMEEAKARSRADRSKGSAISGGAGGRLVLEAEQTDALMNALSVPITDSTLKYVWYKTPRVTVRAIFGGSAVGFCDSLAQLAQKLDVASSSPNPSIEAGVPFGIVTDRTSFYAEQGGQVADTGKIYVSGSTNESSLEPFDLEVLDVQVFGGYVLHVATLGRGSPAGADVRVGQEVELAVDYERRALIAPNHTLTHVLNYALRKVLGTDADQRGSLVDDSKLRFDFAYNKPLSEHELEAVEAEVRAQIQAQLTVYDRVIPLADAKNIHSLRAVFGEVYPDPVRVISVGVPVQDLVQDPESQAWTAYSIELCGGTHLENTGQAHSFALIEEGSVAKGVRRITACTSDLAASALKRGEDLSALVSDLEHMASREDRLTQLLDNADPKSIAAVGKQIDDAVISAHVKLRLRTRMGSIKEKAMKAQKEAQALRQAQAMEAALTLSQQASADGRKLVVAAVPTDAKSAPKLVSAMQDVLGDKACVLIVSADDAKGKVNLWASSKDDRLSAVDWAGHCLSSLGGKAGGKTGFAQGSISVGAGASAAMSPAQGVEQIMQLAAEFADALKLE</sequence>
<evidence type="ECO:0000256" key="5">
    <source>
        <dbReference type="ARBA" id="ARBA00022741"/>
    </source>
</evidence>
<gene>
    <name evidence="14" type="ORF">FVE85_4076</name>
</gene>
<evidence type="ECO:0000256" key="2">
    <source>
        <dbReference type="ARBA" id="ARBA00022555"/>
    </source>
</evidence>
<dbReference type="GO" id="GO:0005739">
    <property type="term" value="C:mitochondrion"/>
    <property type="evidence" value="ECO:0007669"/>
    <property type="project" value="UniProtKB-SubCell"/>
</dbReference>
<keyword evidence="3 12" id="KW-0436">Ligase</keyword>
<dbReference type="SMART" id="SM00863">
    <property type="entry name" value="tRNA_SAD"/>
    <property type="match status" value="1"/>
</dbReference>
<evidence type="ECO:0000256" key="4">
    <source>
        <dbReference type="ARBA" id="ARBA00022723"/>
    </source>
</evidence>
<dbReference type="EC" id="6.1.1.7" evidence="12"/>
<comment type="caution">
    <text evidence="14">The sequence shown here is derived from an EMBL/GenBank/DDBJ whole genome shotgun (WGS) entry which is preliminary data.</text>
</comment>
<comment type="function">
    <text evidence="12">Catalyzes the attachment of alanine to tRNA(Ala) in a two-step reaction: alanine is first activated by ATP to form Ala-AMP and then transferred to the acceptor end of tRNA(Ala). Also edits incorrectly charged tRNA(Ala) via its editing domain.</text>
</comment>
<proteinExistence type="inferred from homology"/>
<dbReference type="InterPro" id="IPR050058">
    <property type="entry name" value="Ala-tRNA_ligase"/>
</dbReference>
<dbReference type="SUPFAM" id="SSF55681">
    <property type="entry name" value="Class II aaRS and biotin synthetases"/>
    <property type="match status" value="1"/>
</dbReference>
<feature type="binding site" evidence="12">
    <location>
        <position position="654"/>
    </location>
    <ligand>
        <name>Zn(2+)</name>
        <dbReference type="ChEBI" id="CHEBI:29105"/>
    </ligand>
</feature>
<evidence type="ECO:0000313" key="14">
    <source>
        <dbReference type="EMBL" id="KAA8494101.1"/>
    </source>
</evidence>
<keyword evidence="12" id="KW-0496">Mitochondrion</keyword>
<keyword evidence="5 12" id="KW-0547">Nucleotide-binding</keyword>
<comment type="subcellular location">
    <subcellularLocation>
        <location evidence="12">Mitochondrion</location>
    </subcellularLocation>
    <subcellularLocation>
        <location evidence="12">Cytoplasm</location>
    </subcellularLocation>
</comment>
<keyword evidence="2 12" id="KW-0820">tRNA-binding</keyword>
<dbReference type="GO" id="GO:0005524">
    <property type="term" value="F:ATP binding"/>
    <property type="evidence" value="ECO:0007669"/>
    <property type="project" value="UniProtKB-UniRule"/>
</dbReference>
<dbReference type="PRINTS" id="PR00980">
    <property type="entry name" value="TRNASYNTHALA"/>
</dbReference>
<dbReference type="InterPro" id="IPR023033">
    <property type="entry name" value="Ala_tRNA_ligase_euk/bac"/>
</dbReference>
<dbReference type="Pfam" id="PF01411">
    <property type="entry name" value="tRNA-synt_2c"/>
    <property type="match status" value="1"/>
</dbReference>
<comment type="subunit">
    <text evidence="12">Monomer.</text>
</comment>
<dbReference type="GO" id="GO:0008270">
    <property type="term" value="F:zinc ion binding"/>
    <property type="evidence" value="ECO:0007669"/>
    <property type="project" value="UniProtKB-UniRule"/>
</dbReference>
<feature type="binding site" evidence="12">
    <location>
        <position position="650"/>
    </location>
    <ligand>
        <name>Zn(2+)</name>
        <dbReference type="ChEBI" id="CHEBI:29105"/>
    </ligand>
</feature>
<dbReference type="FunFam" id="3.30.930.10:FF:000011">
    <property type="entry name" value="Alanine--tRNA ligase, cytoplasmic"/>
    <property type="match status" value="1"/>
</dbReference>
<dbReference type="HAMAP" id="MF_00036_B">
    <property type="entry name" value="Ala_tRNA_synth_B"/>
    <property type="match status" value="1"/>
</dbReference>
<evidence type="ECO:0000259" key="13">
    <source>
        <dbReference type="PROSITE" id="PS50860"/>
    </source>
</evidence>
<keyword evidence="12" id="KW-0963">Cytoplasm</keyword>
<dbReference type="PROSITE" id="PS50860">
    <property type="entry name" value="AA_TRNA_LIGASE_II_ALA"/>
    <property type="match status" value="1"/>
</dbReference>
<evidence type="ECO:0000256" key="3">
    <source>
        <dbReference type="ARBA" id="ARBA00022598"/>
    </source>
</evidence>
<evidence type="ECO:0000256" key="8">
    <source>
        <dbReference type="ARBA" id="ARBA00022884"/>
    </source>
</evidence>
<reference evidence="15" key="1">
    <citation type="journal article" date="2019" name="Nat. Commun.">
        <title>Expansion of phycobilisome linker gene families in mesophilic red algae.</title>
        <authorList>
            <person name="Lee J."/>
            <person name="Kim D."/>
            <person name="Bhattacharya D."/>
            <person name="Yoon H.S."/>
        </authorList>
    </citation>
    <scope>NUCLEOTIDE SEQUENCE [LARGE SCALE GENOMIC DNA]</scope>
    <source>
        <strain evidence="15">CCMP 1328</strain>
    </source>
</reference>
<dbReference type="EMBL" id="VRMN01000005">
    <property type="protein sequence ID" value="KAA8494101.1"/>
    <property type="molecule type" value="Genomic_DNA"/>
</dbReference>
<dbReference type="PANTHER" id="PTHR11777:SF9">
    <property type="entry name" value="ALANINE--TRNA LIGASE, CYTOPLASMIC"/>
    <property type="match status" value="1"/>
</dbReference>
<dbReference type="InterPro" id="IPR018165">
    <property type="entry name" value="Ala-tRNA-synth_IIc_core"/>
</dbReference>
<keyword evidence="8 12" id="KW-0694">RNA-binding</keyword>
<comment type="catalytic activity">
    <reaction evidence="11 12">
        <text>tRNA(Ala) + L-alanine + ATP = L-alanyl-tRNA(Ala) + AMP + diphosphate</text>
        <dbReference type="Rhea" id="RHEA:12540"/>
        <dbReference type="Rhea" id="RHEA-COMP:9657"/>
        <dbReference type="Rhea" id="RHEA-COMP:9923"/>
        <dbReference type="ChEBI" id="CHEBI:30616"/>
        <dbReference type="ChEBI" id="CHEBI:33019"/>
        <dbReference type="ChEBI" id="CHEBI:57972"/>
        <dbReference type="ChEBI" id="CHEBI:78442"/>
        <dbReference type="ChEBI" id="CHEBI:78497"/>
        <dbReference type="ChEBI" id="CHEBI:456215"/>
        <dbReference type="EC" id="6.1.1.7"/>
    </reaction>
</comment>
<dbReference type="Proteomes" id="UP000324585">
    <property type="component" value="Unassembled WGS sequence"/>
</dbReference>
<dbReference type="InterPro" id="IPR012947">
    <property type="entry name" value="tRNA_SAD"/>
</dbReference>
<name>A0A5J4YRJ0_PORPP</name>
<dbReference type="Pfam" id="PF02272">
    <property type="entry name" value="DHHA1"/>
    <property type="match status" value="1"/>
</dbReference>
<dbReference type="InterPro" id="IPR018164">
    <property type="entry name" value="Ala-tRNA-synth_IIc_N"/>
</dbReference>
<protein>
    <recommendedName>
        <fullName evidence="12">Alanine--tRNA ligase</fullName>
        <ecNumber evidence="12">6.1.1.7</ecNumber>
    </recommendedName>
    <alternativeName>
        <fullName evidence="12">Alanyl-tRNA synthetase</fullName>
        <shortName evidence="12">AlaRS</shortName>
    </alternativeName>
</protein>
<evidence type="ECO:0000256" key="10">
    <source>
        <dbReference type="ARBA" id="ARBA00023146"/>
    </source>
</evidence>
<dbReference type="GO" id="GO:0002161">
    <property type="term" value="F:aminoacyl-tRNA deacylase activity"/>
    <property type="evidence" value="ECO:0007669"/>
    <property type="project" value="TreeGrafter"/>
</dbReference>
<evidence type="ECO:0000313" key="15">
    <source>
        <dbReference type="Proteomes" id="UP000324585"/>
    </source>
</evidence>
<feature type="binding site" evidence="12">
    <location>
        <position position="773"/>
    </location>
    <ligand>
        <name>Zn(2+)</name>
        <dbReference type="ChEBI" id="CHEBI:29105"/>
    </ligand>
</feature>
<dbReference type="Gene3D" id="3.30.930.10">
    <property type="entry name" value="Bira Bifunctional Protein, Domain 2"/>
    <property type="match status" value="1"/>
</dbReference>
<dbReference type="Gene3D" id="3.10.310.40">
    <property type="match status" value="1"/>
</dbReference>